<gene>
    <name evidence="5" type="ORF">CSW57_19100</name>
</gene>
<evidence type="ECO:0000313" key="5">
    <source>
        <dbReference type="EMBL" id="PHV65815.1"/>
    </source>
</evidence>
<dbReference type="InterPro" id="IPR018060">
    <property type="entry name" value="HTH_AraC"/>
</dbReference>
<dbReference type="PANTHER" id="PTHR46796:SF15">
    <property type="entry name" value="BLL1074 PROTEIN"/>
    <property type="match status" value="1"/>
</dbReference>
<sequence>MRWSRVLSLRGATSRRTIQSVSEYVTYRERRSSLVPATIWWRSGPAGLTEILPDGCMDLIWTGTDLMIAGPDTGPVVVEGSRTAEMTALRFEPGVAPVVFDCAADELINSRIALADVLPARAARLLTEQVASAADPAGVLQRCAADSLARRPPPRWLRPATALLAEGQPVSRVADEVSVSPRQLQRWSRHHYGYGAKALARILRVDSALDGLRAGVPLTQVAHSAGYADYAHMFREVRAVTGKAPAHFARSRMDNSWERAVGDYGEPREYSGP</sequence>
<dbReference type="EMBL" id="PEBD01000010">
    <property type="protein sequence ID" value="PHV65815.1"/>
    <property type="molecule type" value="Genomic_DNA"/>
</dbReference>
<protein>
    <submittedName>
        <fullName evidence="5">AraC family transcriptional regulator</fullName>
    </submittedName>
</protein>
<evidence type="ECO:0000259" key="4">
    <source>
        <dbReference type="PROSITE" id="PS01124"/>
    </source>
</evidence>
<dbReference type="InterPro" id="IPR046532">
    <property type="entry name" value="DUF6597"/>
</dbReference>
<organism evidence="5 6">
    <name type="scientific">Williamsia marianensis</name>
    <dbReference type="NCBI Taxonomy" id="85044"/>
    <lineage>
        <taxon>Bacteria</taxon>
        <taxon>Bacillati</taxon>
        <taxon>Actinomycetota</taxon>
        <taxon>Actinomycetes</taxon>
        <taxon>Mycobacteriales</taxon>
        <taxon>Nocardiaceae</taxon>
        <taxon>Williamsia</taxon>
    </lineage>
</organism>
<dbReference type="AlphaFoldDB" id="A0A2G3PJ34"/>
<reference evidence="5 6" key="1">
    <citation type="submission" date="2017-10" db="EMBL/GenBank/DDBJ databases">
        <title>The draft genome sequence of Williamsia sp. BULT 1.1 isolated from the semi-arid grassland soils from South Africa.</title>
        <authorList>
            <person name="Kabwe M.H."/>
            <person name="Govender N."/>
            <person name="Mutseka Lunga P."/>
            <person name="Vikram S."/>
            <person name="Makhalanyane T.P."/>
        </authorList>
    </citation>
    <scope>NUCLEOTIDE SEQUENCE [LARGE SCALE GENOMIC DNA]</scope>
    <source>
        <strain evidence="5 6">BULT 1.1</strain>
    </source>
</reference>
<dbReference type="InterPro" id="IPR050204">
    <property type="entry name" value="AraC_XylS_family_regulators"/>
</dbReference>
<name>A0A2G3PJ34_WILMA</name>
<dbReference type="SMART" id="SM00342">
    <property type="entry name" value="HTH_ARAC"/>
    <property type="match status" value="1"/>
</dbReference>
<dbReference type="Pfam" id="PF20240">
    <property type="entry name" value="DUF6597"/>
    <property type="match status" value="1"/>
</dbReference>
<dbReference type="GO" id="GO:0043565">
    <property type="term" value="F:sequence-specific DNA binding"/>
    <property type="evidence" value="ECO:0007669"/>
    <property type="project" value="InterPro"/>
</dbReference>
<dbReference type="Gene3D" id="1.10.10.60">
    <property type="entry name" value="Homeodomain-like"/>
    <property type="match status" value="1"/>
</dbReference>
<proteinExistence type="predicted"/>
<dbReference type="Proteomes" id="UP000225108">
    <property type="component" value="Unassembled WGS sequence"/>
</dbReference>
<comment type="caution">
    <text evidence="5">The sequence shown here is derived from an EMBL/GenBank/DDBJ whole genome shotgun (WGS) entry which is preliminary data.</text>
</comment>
<keyword evidence="1" id="KW-0805">Transcription regulation</keyword>
<evidence type="ECO:0000256" key="1">
    <source>
        <dbReference type="ARBA" id="ARBA00023015"/>
    </source>
</evidence>
<dbReference type="Pfam" id="PF12833">
    <property type="entry name" value="HTH_18"/>
    <property type="match status" value="1"/>
</dbReference>
<dbReference type="GO" id="GO:0003700">
    <property type="term" value="F:DNA-binding transcription factor activity"/>
    <property type="evidence" value="ECO:0007669"/>
    <property type="project" value="InterPro"/>
</dbReference>
<keyword evidence="2" id="KW-0238">DNA-binding</keyword>
<accession>A0A2G3PJ34</accession>
<dbReference type="PANTHER" id="PTHR46796">
    <property type="entry name" value="HTH-TYPE TRANSCRIPTIONAL ACTIVATOR RHAS-RELATED"/>
    <property type="match status" value="1"/>
</dbReference>
<evidence type="ECO:0000313" key="6">
    <source>
        <dbReference type="Proteomes" id="UP000225108"/>
    </source>
</evidence>
<feature type="domain" description="HTH araC/xylS-type" evidence="4">
    <location>
        <begin position="170"/>
        <end position="251"/>
    </location>
</feature>
<keyword evidence="3" id="KW-0804">Transcription</keyword>
<evidence type="ECO:0000256" key="2">
    <source>
        <dbReference type="ARBA" id="ARBA00023125"/>
    </source>
</evidence>
<dbReference type="PROSITE" id="PS01124">
    <property type="entry name" value="HTH_ARAC_FAMILY_2"/>
    <property type="match status" value="1"/>
</dbReference>
<evidence type="ECO:0000256" key="3">
    <source>
        <dbReference type="ARBA" id="ARBA00023163"/>
    </source>
</evidence>